<dbReference type="WBParaSite" id="nRc.2.0.1.t23194-RA">
    <property type="protein sequence ID" value="nRc.2.0.1.t23194-RA"/>
    <property type="gene ID" value="nRc.2.0.1.g23194"/>
</dbReference>
<dbReference type="SUPFAM" id="SSF81321">
    <property type="entry name" value="Family A G protein-coupled receptor-like"/>
    <property type="match status" value="1"/>
</dbReference>
<keyword evidence="1" id="KW-1185">Reference proteome</keyword>
<reference evidence="2" key="1">
    <citation type="submission" date="2022-11" db="UniProtKB">
        <authorList>
            <consortium name="WormBaseParasite"/>
        </authorList>
    </citation>
    <scope>IDENTIFICATION</scope>
</reference>
<name>A0A915J9P1_ROMCU</name>
<accession>A0A915J9P1</accession>
<dbReference type="InterPro" id="IPR019421">
    <property type="entry name" value="7TM_GPCR_serpentine_rcpt_Srd"/>
</dbReference>
<protein>
    <submittedName>
        <fullName evidence="2">Uncharacterized protein</fullName>
    </submittedName>
</protein>
<evidence type="ECO:0000313" key="1">
    <source>
        <dbReference type="Proteomes" id="UP000887565"/>
    </source>
</evidence>
<dbReference type="Proteomes" id="UP000887565">
    <property type="component" value="Unplaced"/>
</dbReference>
<sequence>MIVLEMAVPILLEAPAITSFGLNHFTSGLPEWATALCCGLFIFHATTDPMSMIYVIKPYRKAFLKWCHKVRGKTVISSHYSLASETDSNRFGTLEILWKIQKKQ</sequence>
<dbReference type="Pfam" id="PF10317">
    <property type="entry name" value="7TM_GPCR_Srd"/>
    <property type="match status" value="1"/>
</dbReference>
<organism evidence="1 2">
    <name type="scientific">Romanomermis culicivorax</name>
    <name type="common">Nematode worm</name>
    <dbReference type="NCBI Taxonomy" id="13658"/>
    <lineage>
        <taxon>Eukaryota</taxon>
        <taxon>Metazoa</taxon>
        <taxon>Ecdysozoa</taxon>
        <taxon>Nematoda</taxon>
        <taxon>Enoplea</taxon>
        <taxon>Dorylaimia</taxon>
        <taxon>Mermithida</taxon>
        <taxon>Mermithoidea</taxon>
        <taxon>Mermithidae</taxon>
        <taxon>Romanomermis</taxon>
    </lineage>
</organism>
<evidence type="ECO:0000313" key="2">
    <source>
        <dbReference type="WBParaSite" id="nRc.2.0.1.t23194-RA"/>
    </source>
</evidence>
<dbReference type="AlphaFoldDB" id="A0A915J9P1"/>
<proteinExistence type="predicted"/>